<accession>A0A812M894</accession>
<dbReference type="EMBL" id="CAJNDS010001380">
    <property type="protein sequence ID" value="CAE7257127.1"/>
    <property type="molecule type" value="Genomic_DNA"/>
</dbReference>
<keyword evidence="2" id="KW-1185">Reference proteome</keyword>
<sequence>MGQMTHRLNVDPAQPLCKSVYGATSVNKARWHKVPPPRHWTMAEDVGGTALLLCSPRDGPNWGIRLKVTSPEDGALHQHRQVSCKTNQFKGRVVFMDPNTPELEAKVKSMMADIEDQKENEVVFNQMICDR</sequence>
<dbReference type="AlphaFoldDB" id="A0A812M894"/>
<dbReference type="Proteomes" id="UP000604046">
    <property type="component" value="Unassembled WGS sequence"/>
</dbReference>
<evidence type="ECO:0000313" key="2">
    <source>
        <dbReference type="Proteomes" id="UP000604046"/>
    </source>
</evidence>
<proteinExistence type="predicted"/>
<organism evidence="1 2">
    <name type="scientific">Symbiodinium natans</name>
    <dbReference type="NCBI Taxonomy" id="878477"/>
    <lineage>
        <taxon>Eukaryota</taxon>
        <taxon>Sar</taxon>
        <taxon>Alveolata</taxon>
        <taxon>Dinophyceae</taxon>
        <taxon>Suessiales</taxon>
        <taxon>Symbiodiniaceae</taxon>
        <taxon>Symbiodinium</taxon>
    </lineage>
</organism>
<name>A0A812M894_9DINO</name>
<gene>
    <name evidence="1" type="ORF">SNAT2548_LOCUS13255</name>
</gene>
<protein>
    <submittedName>
        <fullName evidence="1">Uncharacterized protein</fullName>
    </submittedName>
</protein>
<evidence type="ECO:0000313" key="1">
    <source>
        <dbReference type="EMBL" id="CAE7257127.1"/>
    </source>
</evidence>
<reference evidence="1" key="1">
    <citation type="submission" date="2021-02" db="EMBL/GenBank/DDBJ databases">
        <authorList>
            <person name="Dougan E. K."/>
            <person name="Rhodes N."/>
            <person name="Thang M."/>
            <person name="Chan C."/>
        </authorList>
    </citation>
    <scope>NUCLEOTIDE SEQUENCE</scope>
</reference>
<comment type="caution">
    <text evidence="1">The sequence shown here is derived from an EMBL/GenBank/DDBJ whole genome shotgun (WGS) entry which is preliminary data.</text>
</comment>